<keyword evidence="2" id="KW-0472">Membrane</keyword>
<evidence type="ECO:0000256" key="2">
    <source>
        <dbReference type="SAM" id="Phobius"/>
    </source>
</evidence>
<feature type="transmembrane region" description="Helical" evidence="2">
    <location>
        <begin position="144"/>
        <end position="166"/>
    </location>
</feature>
<evidence type="ECO:0000256" key="1">
    <source>
        <dbReference type="ARBA" id="ARBA00023125"/>
    </source>
</evidence>
<evidence type="ECO:0000259" key="3">
    <source>
        <dbReference type="PROSITE" id="PS50943"/>
    </source>
</evidence>
<dbReference type="RefSeq" id="WP_089109426.1">
    <property type="nucleotide sequence ID" value="NZ_BCMF01000007.1"/>
</dbReference>
<dbReference type="EMBL" id="BCMF01000007">
    <property type="protein sequence ID" value="GAW99626.1"/>
    <property type="molecule type" value="Genomic_DNA"/>
</dbReference>
<dbReference type="AlphaFoldDB" id="A0A1Z5ICX3"/>
<proteinExistence type="predicted"/>
<sequence length="173" mass="20217">MLKDKLKARQQSLGLTQQQAAELLNVTRQAISNWENGNNYPDIPTLIKISDLYQISLDTLLKGDQDLMTKFQTDSRDLHYLKQIRHRFGIIGSYLFVHFGHHPKWGKGNFIFWLFTLTIAVYMNLMLFVLQLAISYIFEHNLSINYLSEMFIAILTLGLSPVYGWWAQDFLKK</sequence>
<dbReference type="Pfam" id="PF01381">
    <property type="entry name" value="HTH_3"/>
    <property type="match status" value="1"/>
</dbReference>
<dbReference type="SMART" id="SM00530">
    <property type="entry name" value="HTH_XRE"/>
    <property type="match status" value="1"/>
</dbReference>
<dbReference type="GO" id="GO:0003677">
    <property type="term" value="F:DNA binding"/>
    <property type="evidence" value="ECO:0007669"/>
    <property type="project" value="UniProtKB-KW"/>
</dbReference>
<reference evidence="4 5" key="1">
    <citation type="submission" date="2015-11" db="EMBL/GenBank/DDBJ databases">
        <title>Draft genome sequences of new species of the genus Lactobacillus isolated from orchardgrass silage.</title>
        <authorList>
            <person name="Tohno M."/>
            <person name="Tanizawa Y."/>
            <person name="Arita M."/>
        </authorList>
    </citation>
    <scope>NUCLEOTIDE SEQUENCE [LARGE SCALE GENOMIC DNA]</scope>
    <source>
        <strain evidence="4 5">IWT30</strain>
    </source>
</reference>
<organism evidence="4 5">
    <name type="scientific">Secundilactobacillus mixtipabuli</name>
    <dbReference type="NCBI Taxonomy" id="1435342"/>
    <lineage>
        <taxon>Bacteria</taxon>
        <taxon>Bacillati</taxon>
        <taxon>Bacillota</taxon>
        <taxon>Bacilli</taxon>
        <taxon>Lactobacillales</taxon>
        <taxon>Lactobacillaceae</taxon>
        <taxon>Secundilactobacillus</taxon>
    </lineage>
</organism>
<dbReference type="Proteomes" id="UP000198374">
    <property type="component" value="Unassembled WGS sequence"/>
</dbReference>
<feature type="domain" description="HTH cro/C1-type" evidence="3">
    <location>
        <begin position="6"/>
        <end position="60"/>
    </location>
</feature>
<evidence type="ECO:0000313" key="5">
    <source>
        <dbReference type="Proteomes" id="UP000198374"/>
    </source>
</evidence>
<dbReference type="SUPFAM" id="SSF47413">
    <property type="entry name" value="lambda repressor-like DNA-binding domains"/>
    <property type="match status" value="1"/>
</dbReference>
<dbReference type="PROSITE" id="PS50943">
    <property type="entry name" value="HTH_CROC1"/>
    <property type="match status" value="1"/>
</dbReference>
<feature type="transmembrane region" description="Helical" evidence="2">
    <location>
        <begin position="110"/>
        <end position="138"/>
    </location>
</feature>
<keyword evidence="2" id="KW-0812">Transmembrane</keyword>
<dbReference type="Gene3D" id="1.10.260.40">
    <property type="entry name" value="lambda repressor-like DNA-binding domains"/>
    <property type="match status" value="1"/>
</dbReference>
<dbReference type="PANTHER" id="PTHR46558:SF4">
    <property type="entry name" value="DNA-BIDING PHAGE PROTEIN"/>
    <property type="match status" value="1"/>
</dbReference>
<gene>
    <name evidence="4" type="primary">xre_9</name>
    <name evidence="4" type="ORF">IWT30_01596</name>
</gene>
<protein>
    <submittedName>
        <fullName evidence="4">XRE family transcriptional regulator</fullName>
    </submittedName>
</protein>
<dbReference type="CDD" id="cd00093">
    <property type="entry name" value="HTH_XRE"/>
    <property type="match status" value="1"/>
</dbReference>
<accession>A0A1Z5ICX3</accession>
<dbReference type="OrthoDB" id="9805856at2"/>
<dbReference type="InterPro" id="IPR001387">
    <property type="entry name" value="Cro/C1-type_HTH"/>
</dbReference>
<dbReference type="PANTHER" id="PTHR46558">
    <property type="entry name" value="TRACRIPTIONAL REGULATORY PROTEIN-RELATED-RELATED"/>
    <property type="match status" value="1"/>
</dbReference>
<keyword evidence="5" id="KW-1185">Reference proteome</keyword>
<keyword evidence="1" id="KW-0238">DNA-binding</keyword>
<name>A0A1Z5ICX3_9LACO</name>
<keyword evidence="2" id="KW-1133">Transmembrane helix</keyword>
<dbReference type="InterPro" id="IPR010982">
    <property type="entry name" value="Lambda_DNA-bd_dom_sf"/>
</dbReference>
<evidence type="ECO:0000313" key="4">
    <source>
        <dbReference type="EMBL" id="GAW99626.1"/>
    </source>
</evidence>
<comment type="caution">
    <text evidence="4">The sequence shown here is derived from an EMBL/GenBank/DDBJ whole genome shotgun (WGS) entry which is preliminary data.</text>
</comment>